<dbReference type="SUPFAM" id="SSF51735">
    <property type="entry name" value="NAD(P)-binding Rossmann-fold domains"/>
    <property type="match status" value="1"/>
</dbReference>
<dbReference type="AlphaFoldDB" id="A0A1J7CGD8"/>
<protein>
    <recommendedName>
        <fullName evidence="3">Short-chain dehydrogenase</fullName>
    </recommendedName>
</protein>
<dbReference type="InterPro" id="IPR036291">
    <property type="entry name" value="NAD(P)-bd_dom_sf"/>
</dbReference>
<sequence>MAAARRFGLEGHRIALIARSRSRVDALASQLRGEGLTVCGYSYDVRNPASVSAAVERTADALGPIEVLLHNPAPHAGLLRPVLNTHPADFATAVAASLHTVAAAVQHVLPGMRARGKGSLLFVNRSRAVRPSFGRGGTSVAFAGEDAYAELLHRTLAPENIHVGQLVLLKTVRPGHATHHPDAVAERLWNAHSERIGFRVFADALNA</sequence>
<reference evidence="1 2" key="1">
    <citation type="submission" date="2016-10" db="EMBL/GenBank/DDBJ databases">
        <title>Genome sequence of Streptomyces gilvigriseus MUSC 26.</title>
        <authorList>
            <person name="Lee L.-H."/>
            <person name="Ser H.-L."/>
        </authorList>
    </citation>
    <scope>NUCLEOTIDE SEQUENCE [LARGE SCALE GENOMIC DNA]</scope>
    <source>
        <strain evidence="1 2">MUSC 26</strain>
    </source>
</reference>
<dbReference type="Proteomes" id="UP000243342">
    <property type="component" value="Unassembled WGS sequence"/>
</dbReference>
<evidence type="ECO:0008006" key="3">
    <source>
        <dbReference type="Google" id="ProtNLM"/>
    </source>
</evidence>
<accession>A0A1J7CGD8</accession>
<dbReference type="EMBL" id="MLCF01000014">
    <property type="protein sequence ID" value="OIV38730.1"/>
    <property type="molecule type" value="Genomic_DNA"/>
</dbReference>
<proteinExistence type="predicted"/>
<dbReference type="Pfam" id="PF00106">
    <property type="entry name" value="adh_short"/>
    <property type="match status" value="1"/>
</dbReference>
<dbReference type="PANTHER" id="PTHR43431:SF7">
    <property type="entry name" value="OXIDOREDUCTASE, SHORT CHAIN DEHYDROGENASE_REDUCTASE FAMILY (AFU_ORTHOLOGUE AFUA_5G14000)"/>
    <property type="match status" value="1"/>
</dbReference>
<gene>
    <name evidence="1" type="ORF">BIV57_04305</name>
</gene>
<organism evidence="1 2">
    <name type="scientific">Mangrovactinospora gilvigrisea</name>
    <dbReference type="NCBI Taxonomy" id="1428644"/>
    <lineage>
        <taxon>Bacteria</taxon>
        <taxon>Bacillati</taxon>
        <taxon>Actinomycetota</taxon>
        <taxon>Actinomycetes</taxon>
        <taxon>Kitasatosporales</taxon>
        <taxon>Streptomycetaceae</taxon>
        <taxon>Mangrovactinospora</taxon>
    </lineage>
</organism>
<dbReference type="PANTHER" id="PTHR43431">
    <property type="entry name" value="OXIDOREDUCTASE, SHORT CHAIN DEHYDROGENASE/REDUCTASE FAMILY (AFU_ORTHOLOGUE AFUA_5G14000)"/>
    <property type="match status" value="1"/>
</dbReference>
<dbReference type="STRING" id="1428644.BIV57_04305"/>
<comment type="caution">
    <text evidence="1">The sequence shown here is derived from an EMBL/GenBank/DDBJ whole genome shotgun (WGS) entry which is preliminary data.</text>
</comment>
<name>A0A1J7CGD8_9ACTN</name>
<evidence type="ECO:0000313" key="2">
    <source>
        <dbReference type="Proteomes" id="UP000243342"/>
    </source>
</evidence>
<dbReference type="Gene3D" id="3.40.50.720">
    <property type="entry name" value="NAD(P)-binding Rossmann-like Domain"/>
    <property type="match status" value="1"/>
</dbReference>
<keyword evidence="2" id="KW-1185">Reference proteome</keyword>
<dbReference type="InterPro" id="IPR002347">
    <property type="entry name" value="SDR_fam"/>
</dbReference>
<evidence type="ECO:0000313" key="1">
    <source>
        <dbReference type="EMBL" id="OIV38730.1"/>
    </source>
</evidence>